<dbReference type="InterPro" id="IPR039672">
    <property type="entry name" value="MFS_2"/>
</dbReference>
<dbReference type="InterPro" id="IPR036259">
    <property type="entry name" value="MFS_trans_sf"/>
</dbReference>
<feature type="transmembrane region" description="Helical" evidence="1">
    <location>
        <begin position="378"/>
        <end position="401"/>
    </location>
</feature>
<feature type="transmembrane region" description="Helical" evidence="1">
    <location>
        <begin position="338"/>
        <end position="357"/>
    </location>
</feature>
<dbReference type="InterPro" id="IPR020846">
    <property type="entry name" value="MFS_dom"/>
</dbReference>
<evidence type="ECO:0000313" key="3">
    <source>
        <dbReference type="EMBL" id="KKL89894.1"/>
    </source>
</evidence>
<feature type="transmembrane region" description="Helical" evidence="1">
    <location>
        <begin position="190"/>
        <end position="209"/>
    </location>
</feature>
<feature type="transmembrane region" description="Helical" evidence="1">
    <location>
        <begin position="283"/>
        <end position="303"/>
    </location>
</feature>
<accession>A0A0F9FTW1</accession>
<keyword evidence="1" id="KW-0812">Transmembrane</keyword>
<organism evidence="3">
    <name type="scientific">marine sediment metagenome</name>
    <dbReference type="NCBI Taxonomy" id="412755"/>
    <lineage>
        <taxon>unclassified sequences</taxon>
        <taxon>metagenomes</taxon>
        <taxon>ecological metagenomes</taxon>
    </lineage>
</organism>
<proteinExistence type="predicted"/>
<name>A0A0F9FTW1_9ZZZZ</name>
<feature type="transmembrane region" description="Helical" evidence="1">
    <location>
        <begin position="421"/>
        <end position="443"/>
    </location>
</feature>
<feature type="domain" description="Major facilitator superfamily (MFS) profile" evidence="2">
    <location>
        <begin position="15"/>
        <end position="446"/>
    </location>
</feature>
<dbReference type="EMBL" id="LAZR01020160">
    <property type="protein sequence ID" value="KKL89894.1"/>
    <property type="molecule type" value="Genomic_DNA"/>
</dbReference>
<protein>
    <recommendedName>
        <fullName evidence="2">Major facilitator superfamily (MFS) profile domain-containing protein</fullName>
    </recommendedName>
</protein>
<dbReference type="PROSITE" id="PS50850">
    <property type="entry name" value="MFS"/>
    <property type="match status" value="1"/>
</dbReference>
<evidence type="ECO:0000256" key="1">
    <source>
        <dbReference type="SAM" id="Phobius"/>
    </source>
</evidence>
<comment type="caution">
    <text evidence="3">The sequence shown here is derived from an EMBL/GenBank/DDBJ whole genome shotgun (WGS) entry which is preliminary data.</text>
</comment>
<dbReference type="GO" id="GO:0015293">
    <property type="term" value="F:symporter activity"/>
    <property type="evidence" value="ECO:0007669"/>
    <property type="project" value="InterPro"/>
</dbReference>
<feature type="transmembrane region" description="Helical" evidence="1">
    <location>
        <begin position="250"/>
        <end position="277"/>
    </location>
</feature>
<dbReference type="AlphaFoldDB" id="A0A0F9FTW1"/>
<evidence type="ECO:0000259" key="2">
    <source>
        <dbReference type="PROSITE" id="PS50850"/>
    </source>
</evidence>
<dbReference type="GO" id="GO:0005886">
    <property type="term" value="C:plasma membrane"/>
    <property type="evidence" value="ECO:0007669"/>
    <property type="project" value="TreeGrafter"/>
</dbReference>
<feature type="transmembrane region" description="Helical" evidence="1">
    <location>
        <begin position="315"/>
        <end position="332"/>
    </location>
</feature>
<dbReference type="Gene3D" id="1.20.1250.20">
    <property type="entry name" value="MFS general substrate transporter like domains"/>
    <property type="match status" value="2"/>
</dbReference>
<dbReference type="PANTHER" id="PTHR11328:SF24">
    <property type="entry name" value="MAJOR FACILITATOR SUPERFAMILY (MFS) PROFILE DOMAIN-CONTAINING PROTEIN"/>
    <property type="match status" value="1"/>
</dbReference>
<keyword evidence="1" id="KW-0472">Membrane</keyword>
<reference evidence="3" key="1">
    <citation type="journal article" date="2015" name="Nature">
        <title>Complex archaea that bridge the gap between prokaryotes and eukaryotes.</title>
        <authorList>
            <person name="Spang A."/>
            <person name="Saw J.H."/>
            <person name="Jorgensen S.L."/>
            <person name="Zaremba-Niedzwiedzka K."/>
            <person name="Martijn J."/>
            <person name="Lind A.E."/>
            <person name="van Eijk R."/>
            <person name="Schleper C."/>
            <person name="Guy L."/>
            <person name="Ettema T.J."/>
        </authorList>
    </citation>
    <scope>NUCLEOTIDE SEQUENCE</scope>
</reference>
<feature type="transmembrane region" description="Helical" evidence="1">
    <location>
        <begin position="21"/>
        <end position="41"/>
    </location>
</feature>
<feature type="transmembrane region" description="Helical" evidence="1">
    <location>
        <begin position="47"/>
        <end position="66"/>
    </location>
</feature>
<sequence>MMGDTEVEITHSKKSMVSYGFGKFMTEFLNIAFGAYAFYYYEAELGLNVWLAGVGFIIFALWNAVNDPLVGYFTNRPFKFTKKRGRRFPWIMIGGVPWVITYILIFTPPTTDPIGGAWILFIWLIFATCLFDFFGSIFFVNFVSLFPDKFRTEKERRKVAVISTPIGILGIALGSILPPLFITYGVLSSFVIQGSIVVIICLVALGLAIPGSRDDQIYVDRYLAKSEVGEKQEPFFKTLKKAVKQKNFQAFIATYTLYVFLTVSMTASIPYVIKYIFVKEAKAITLVMTGFLVGALISIPLWVYLAHKTDNNRRTLIIAAFTLGIFTAPMIILGDYVLIIISMFFWGIGLGGFWSMYPPTFAELIDESVVNFGKREEGIYNGILQFFGRLSFAMQAITFAIVHTLTGFDAGATTQTDLAIFGLHIHFGLIPMIAMLIGAFILLKFYDLKPERVKVLKRKLIELNL</sequence>
<dbReference type="SUPFAM" id="SSF103473">
    <property type="entry name" value="MFS general substrate transporter"/>
    <property type="match status" value="1"/>
</dbReference>
<feature type="transmembrane region" description="Helical" evidence="1">
    <location>
        <begin position="159"/>
        <end position="184"/>
    </location>
</feature>
<feature type="transmembrane region" description="Helical" evidence="1">
    <location>
        <begin position="118"/>
        <end position="147"/>
    </location>
</feature>
<dbReference type="Pfam" id="PF13347">
    <property type="entry name" value="MFS_2"/>
    <property type="match status" value="1"/>
</dbReference>
<keyword evidence="1" id="KW-1133">Transmembrane helix</keyword>
<feature type="transmembrane region" description="Helical" evidence="1">
    <location>
        <begin position="87"/>
        <end position="106"/>
    </location>
</feature>
<gene>
    <name evidence="3" type="ORF">LCGC14_1910110</name>
</gene>
<dbReference type="PANTHER" id="PTHR11328">
    <property type="entry name" value="MAJOR FACILITATOR SUPERFAMILY DOMAIN-CONTAINING PROTEIN"/>
    <property type="match status" value="1"/>
</dbReference>
<dbReference type="GO" id="GO:0008643">
    <property type="term" value="P:carbohydrate transport"/>
    <property type="evidence" value="ECO:0007669"/>
    <property type="project" value="InterPro"/>
</dbReference>